<dbReference type="GO" id="GO:0070545">
    <property type="term" value="C:PeBoW complex"/>
    <property type="evidence" value="ECO:0007669"/>
    <property type="project" value="TreeGrafter"/>
</dbReference>
<reference evidence="2" key="1">
    <citation type="submission" date="2022-07" db="EMBL/GenBank/DDBJ databases">
        <title>Genome analysis of Parmales, a sister group of diatoms, reveals the evolutionary specialization of diatoms from phago-mixotrophs to photoautotrophs.</title>
        <authorList>
            <person name="Ban H."/>
            <person name="Sato S."/>
            <person name="Yoshikawa S."/>
            <person name="Kazumasa Y."/>
            <person name="Nakamura Y."/>
            <person name="Ichinomiya M."/>
            <person name="Saitoh K."/>
            <person name="Sato N."/>
            <person name="Blanc-Mathieu R."/>
            <person name="Endo H."/>
            <person name="Kuwata A."/>
            <person name="Ogata H."/>
        </authorList>
    </citation>
    <scope>NUCLEOTIDE SEQUENCE</scope>
</reference>
<dbReference type="PANTHER" id="PTHR12221">
    <property type="entry name" value="PESCADILLO - RELATED"/>
    <property type="match status" value="1"/>
</dbReference>
<sequence length="94" mass="10365">MNEQTPTYTLNHLVKERYPRFQDALGDLDDALSLLHLFSQLPGSGKIKSAVVAKCRELVEGWNAAVVLNGGVTKSFVSIKGIYFEADIQGVEVR</sequence>
<dbReference type="OrthoDB" id="10264910at2759"/>
<gene>
    <name evidence="2" type="ORF">TrRE_jg3887</name>
</gene>
<dbReference type="InterPro" id="IPR010613">
    <property type="entry name" value="PES"/>
</dbReference>
<dbReference type="GO" id="GO:0003723">
    <property type="term" value="F:RNA binding"/>
    <property type="evidence" value="ECO:0007669"/>
    <property type="project" value="TreeGrafter"/>
</dbReference>
<evidence type="ECO:0000313" key="3">
    <source>
        <dbReference type="Proteomes" id="UP001165082"/>
    </source>
</evidence>
<dbReference type="AlphaFoldDB" id="A0A9W6Z6Z5"/>
<dbReference type="EMBL" id="BRXZ01003181">
    <property type="protein sequence ID" value="GMH49242.1"/>
    <property type="molecule type" value="Genomic_DNA"/>
</dbReference>
<organism evidence="2 3">
    <name type="scientific">Triparma retinervis</name>
    <dbReference type="NCBI Taxonomy" id="2557542"/>
    <lineage>
        <taxon>Eukaryota</taxon>
        <taxon>Sar</taxon>
        <taxon>Stramenopiles</taxon>
        <taxon>Ochrophyta</taxon>
        <taxon>Bolidophyceae</taxon>
        <taxon>Parmales</taxon>
        <taxon>Triparmaceae</taxon>
        <taxon>Triparma</taxon>
    </lineage>
</organism>
<evidence type="ECO:0000256" key="1">
    <source>
        <dbReference type="ARBA" id="ARBA00004123"/>
    </source>
</evidence>
<accession>A0A9W6Z6Z5</accession>
<dbReference type="GO" id="GO:0000463">
    <property type="term" value="P:maturation of LSU-rRNA from tricistronic rRNA transcript (SSU-rRNA, 5.8S rRNA, LSU-rRNA)"/>
    <property type="evidence" value="ECO:0007669"/>
    <property type="project" value="TreeGrafter"/>
</dbReference>
<comment type="caution">
    <text evidence="2">The sequence shown here is derived from an EMBL/GenBank/DDBJ whole genome shotgun (WGS) entry which is preliminary data.</text>
</comment>
<evidence type="ECO:0000313" key="2">
    <source>
        <dbReference type="EMBL" id="GMH49242.1"/>
    </source>
</evidence>
<proteinExistence type="predicted"/>
<dbReference type="PANTHER" id="PTHR12221:SF6">
    <property type="entry name" value="PESCADILLO HOMOLOG"/>
    <property type="match status" value="1"/>
</dbReference>
<keyword evidence="3" id="KW-1185">Reference proteome</keyword>
<dbReference type="Proteomes" id="UP001165082">
    <property type="component" value="Unassembled WGS sequence"/>
</dbReference>
<name>A0A9W6Z6Z5_9STRA</name>
<comment type="subcellular location">
    <subcellularLocation>
        <location evidence="1">Nucleus</location>
    </subcellularLocation>
</comment>
<protein>
    <submittedName>
        <fullName evidence="2">Uncharacterized protein</fullName>
    </submittedName>
</protein>
<dbReference type="Pfam" id="PF06732">
    <property type="entry name" value="Pescadillo_N"/>
    <property type="match status" value="1"/>
</dbReference>